<evidence type="ECO:0000313" key="4">
    <source>
        <dbReference type="Proteomes" id="UP000198287"/>
    </source>
</evidence>
<reference evidence="3 4" key="1">
    <citation type="submission" date="2015-12" db="EMBL/GenBank/DDBJ databases">
        <title>The genome of Folsomia candida.</title>
        <authorList>
            <person name="Faddeeva A."/>
            <person name="Derks M.F."/>
            <person name="Anvar Y."/>
            <person name="Smit S."/>
            <person name="Van Straalen N."/>
            <person name="Roelofs D."/>
        </authorList>
    </citation>
    <scope>NUCLEOTIDE SEQUENCE [LARGE SCALE GENOMIC DNA]</scope>
    <source>
        <strain evidence="3 4">VU population</strain>
        <tissue evidence="3">Whole body</tissue>
    </source>
</reference>
<keyword evidence="1" id="KW-0812">Transmembrane</keyword>
<feature type="signal peptide" evidence="2">
    <location>
        <begin position="1"/>
        <end position="19"/>
    </location>
</feature>
<evidence type="ECO:0000313" key="3">
    <source>
        <dbReference type="EMBL" id="OXA63140.1"/>
    </source>
</evidence>
<comment type="caution">
    <text evidence="3">The sequence shown here is derived from an EMBL/GenBank/DDBJ whole genome shotgun (WGS) entry which is preliminary data.</text>
</comment>
<gene>
    <name evidence="3" type="ORF">Fcan01_00633</name>
</gene>
<dbReference type="AlphaFoldDB" id="A0A226F194"/>
<feature type="chain" id="PRO_5012646579" evidence="2">
    <location>
        <begin position="20"/>
        <end position="273"/>
    </location>
</feature>
<keyword evidence="4" id="KW-1185">Reference proteome</keyword>
<evidence type="ECO:0000256" key="2">
    <source>
        <dbReference type="SAM" id="SignalP"/>
    </source>
</evidence>
<feature type="transmembrane region" description="Helical" evidence="1">
    <location>
        <begin position="221"/>
        <end position="245"/>
    </location>
</feature>
<protein>
    <submittedName>
        <fullName evidence="3">Uncharacterized protein</fullName>
    </submittedName>
</protein>
<keyword evidence="1" id="KW-0472">Membrane</keyword>
<keyword evidence="1" id="KW-1133">Transmembrane helix</keyword>
<name>A0A226F194_FOLCA</name>
<keyword evidence="2" id="KW-0732">Signal</keyword>
<evidence type="ECO:0000256" key="1">
    <source>
        <dbReference type="SAM" id="Phobius"/>
    </source>
</evidence>
<accession>A0A226F194</accession>
<dbReference type="Proteomes" id="UP000198287">
    <property type="component" value="Unassembled WGS sequence"/>
</dbReference>
<dbReference type="EMBL" id="LNIX01000001">
    <property type="protein sequence ID" value="OXA63140.1"/>
    <property type="molecule type" value="Genomic_DNA"/>
</dbReference>
<organism evidence="3 4">
    <name type="scientific">Folsomia candida</name>
    <name type="common">Springtail</name>
    <dbReference type="NCBI Taxonomy" id="158441"/>
    <lineage>
        <taxon>Eukaryota</taxon>
        <taxon>Metazoa</taxon>
        <taxon>Ecdysozoa</taxon>
        <taxon>Arthropoda</taxon>
        <taxon>Hexapoda</taxon>
        <taxon>Collembola</taxon>
        <taxon>Entomobryomorpha</taxon>
        <taxon>Isotomoidea</taxon>
        <taxon>Isotomidae</taxon>
        <taxon>Proisotominae</taxon>
        <taxon>Folsomia</taxon>
    </lineage>
</organism>
<proteinExistence type="predicted"/>
<sequence length="273" mass="30585">MRSTLLILILTLSVVPIHANFHDFIAKLFKPPSYRIQYCYQCMALDCRSDDKTCEDVRTFVMHELRTYYVFKYLPPCPPEDDNGSAWLQLWVGKRKYDNVCKSSGMKKDVCTAGKIQVRSSKEDCTIVSHATVLGCASAKLVDILAANIIMKNSSCHEIPNLKGITQESGIRHEMTLKHCNIPGAICNHKAYCANVTHAVVRVWNEGEELIVCPMKTGTKIAIIAGVVGGVMLIGIGICICLFVICRKRRNRYVLGNRVMEIVDCSTPLGWQR</sequence>